<proteinExistence type="predicted"/>
<keyword evidence="3" id="KW-1185">Reference proteome</keyword>
<sequence>MKLHSLFQEYKCFSPSAFATNPSTMRNASSGVDEDEMDEVGVESNNDAKYGDDVEDSSTKEVKFDPIFDNE</sequence>
<feature type="compositionally biased region" description="Acidic residues" evidence="1">
    <location>
        <begin position="32"/>
        <end position="41"/>
    </location>
</feature>
<accession>A0ABC8QZN0</accession>
<dbReference type="AlphaFoldDB" id="A0ABC8QZN0"/>
<feature type="compositionally biased region" description="Basic and acidic residues" evidence="1">
    <location>
        <begin position="49"/>
        <end position="59"/>
    </location>
</feature>
<dbReference type="Proteomes" id="UP001642360">
    <property type="component" value="Unassembled WGS sequence"/>
</dbReference>
<name>A0ABC8QZN0_9AQUA</name>
<reference evidence="2 3" key="1">
    <citation type="submission" date="2024-02" db="EMBL/GenBank/DDBJ databases">
        <authorList>
            <person name="Vignale AGUSTIN F."/>
            <person name="Sosa J E."/>
            <person name="Modenutti C."/>
        </authorList>
    </citation>
    <scope>NUCLEOTIDE SEQUENCE [LARGE SCALE GENOMIC DNA]</scope>
</reference>
<evidence type="ECO:0000313" key="3">
    <source>
        <dbReference type="Proteomes" id="UP001642360"/>
    </source>
</evidence>
<comment type="caution">
    <text evidence="2">The sequence shown here is derived from an EMBL/GenBank/DDBJ whole genome shotgun (WGS) entry which is preliminary data.</text>
</comment>
<organism evidence="2 3">
    <name type="scientific">Ilex paraguariensis</name>
    <name type="common">yerba mate</name>
    <dbReference type="NCBI Taxonomy" id="185542"/>
    <lineage>
        <taxon>Eukaryota</taxon>
        <taxon>Viridiplantae</taxon>
        <taxon>Streptophyta</taxon>
        <taxon>Embryophyta</taxon>
        <taxon>Tracheophyta</taxon>
        <taxon>Spermatophyta</taxon>
        <taxon>Magnoliopsida</taxon>
        <taxon>eudicotyledons</taxon>
        <taxon>Gunneridae</taxon>
        <taxon>Pentapetalae</taxon>
        <taxon>asterids</taxon>
        <taxon>campanulids</taxon>
        <taxon>Aquifoliales</taxon>
        <taxon>Aquifoliaceae</taxon>
        <taxon>Ilex</taxon>
    </lineage>
</organism>
<feature type="region of interest" description="Disordered" evidence="1">
    <location>
        <begin position="22"/>
        <end position="59"/>
    </location>
</feature>
<protein>
    <submittedName>
        <fullName evidence="2">Uncharacterized protein</fullName>
    </submittedName>
</protein>
<gene>
    <name evidence="2" type="ORF">ILEXP_LOCUS5313</name>
</gene>
<evidence type="ECO:0000256" key="1">
    <source>
        <dbReference type="SAM" id="MobiDB-lite"/>
    </source>
</evidence>
<evidence type="ECO:0000313" key="2">
    <source>
        <dbReference type="EMBL" id="CAK9138211.1"/>
    </source>
</evidence>
<dbReference type="EMBL" id="CAUOFW020000870">
    <property type="protein sequence ID" value="CAK9138211.1"/>
    <property type="molecule type" value="Genomic_DNA"/>
</dbReference>